<keyword evidence="2 6" id="KW-0808">Transferase</keyword>
<feature type="domain" description="Hcy-binding" evidence="7">
    <location>
        <begin position="1"/>
        <end position="275"/>
    </location>
</feature>
<dbReference type="InterPro" id="IPR036589">
    <property type="entry name" value="HCY_dom_sf"/>
</dbReference>
<keyword evidence="9" id="KW-1185">Reference proteome</keyword>
<dbReference type="GO" id="GO:0009086">
    <property type="term" value="P:methionine biosynthetic process"/>
    <property type="evidence" value="ECO:0007669"/>
    <property type="project" value="TreeGrafter"/>
</dbReference>
<feature type="binding site" evidence="6">
    <location>
        <position position="182"/>
    </location>
    <ligand>
        <name>Zn(2+)</name>
        <dbReference type="ChEBI" id="CHEBI:29105"/>
    </ligand>
</feature>
<evidence type="ECO:0000313" key="8">
    <source>
        <dbReference type="EMBL" id="KAI1725486.1"/>
    </source>
</evidence>
<evidence type="ECO:0000256" key="1">
    <source>
        <dbReference type="ARBA" id="ARBA00022603"/>
    </source>
</evidence>
<evidence type="ECO:0000256" key="6">
    <source>
        <dbReference type="PROSITE-ProRule" id="PRU00333"/>
    </source>
</evidence>
<dbReference type="PANTHER" id="PTHR46015">
    <property type="entry name" value="ZGC:172121"/>
    <property type="match status" value="1"/>
</dbReference>
<dbReference type="PANTHER" id="PTHR46015:SF1">
    <property type="entry name" value="HOMOCYSTEINE S-METHYLTRANSFERASE-LIKE ISOFORM 1"/>
    <property type="match status" value="1"/>
</dbReference>
<evidence type="ECO:0000256" key="3">
    <source>
        <dbReference type="ARBA" id="ARBA00022723"/>
    </source>
</evidence>
<keyword evidence="3 6" id="KW-0479">Metal-binding</keyword>
<dbReference type="GO" id="GO:0033528">
    <property type="term" value="P:S-methylmethionine cycle"/>
    <property type="evidence" value="ECO:0007669"/>
    <property type="project" value="TreeGrafter"/>
</dbReference>
<dbReference type="Gene3D" id="3.20.20.330">
    <property type="entry name" value="Homocysteine-binding-like domain"/>
    <property type="match status" value="1"/>
</dbReference>
<evidence type="ECO:0000259" key="7">
    <source>
        <dbReference type="PROSITE" id="PS50970"/>
    </source>
</evidence>
<gene>
    <name evidence="8" type="ORF">DdX_02145</name>
</gene>
<dbReference type="Pfam" id="PF02574">
    <property type="entry name" value="S-methyl_trans"/>
    <property type="match status" value="1"/>
</dbReference>
<comment type="pathway">
    <text evidence="5">Amino-acid biosynthesis; L-methionine biosynthesis via de novo pathway.</text>
</comment>
<dbReference type="GO" id="GO:0046872">
    <property type="term" value="F:metal ion binding"/>
    <property type="evidence" value="ECO:0007669"/>
    <property type="project" value="UniProtKB-KW"/>
</dbReference>
<evidence type="ECO:0000256" key="5">
    <source>
        <dbReference type="ARBA" id="ARBA00034478"/>
    </source>
</evidence>
<keyword evidence="1 6" id="KW-0489">Methyltransferase</keyword>
<comment type="caution">
    <text evidence="8">The sequence shown here is derived from an EMBL/GenBank/DDBJ whole genome shotgun (WGS) entry which is preliminary data.</text>
</comment>
<feature type="binding site" evidence="6">
    <location>
        <position position="261"/>
    </location>
    <ligand>
        <name>Zn(2+)</name>
        <dbReference type="ChEBI" id="CHEBI:29105"/>
    </ligand>
</feature>
<feature type="binding site" evidence="6">
    <location>
        <position position="260"/>
    </location>
    <ligand>
        <name>Zn(2+)</name>
        <dbReference type="ChEBI" id="CHEBI:29105"/>
    </ligand>
</feature>
<name>A0AAD4NFK5_9BILA</name>
<organism evidence="8 9">
    <name type="scientific">Ditylenchus destructor</name>
    <dbReference type="NCBI Taxonomy" id="166010"/>
    <lineage>
        <taxon>Eukaryota</taxon>
        <taxon>Metazoa</taxon>
        <taxon>Ecdysozoa</taxon>
        <taxon>Nematoda</taxon>
        <taxon>Chromadorea</taxon>
        <taxon>Rhabditida</taxon>
        <taxon>Tylenchina</taxon>
        <taxon>Tylenchomorpha</taxon>
        <taxon>Sphaerularioidea</taxon>
        <taxon>Anguinidae</taxon>
        <taxon>Anguininae</taxon>
        <taxon>Ditylenchus</taxon>
    </lineage>
</organism>
<evidence type="ECO:0000313" key="9">
    <source>
        <dbReference type="Proteomes" id="UP001201812"/>
    </source>
</evidence>
<protein>
    <submittedName>
        <fullName evidence="8">Homocysteine s-methyltransferase domain-containing protein</fullName>
    </submittedName>
</protein>
<dbReference type="GO" id="GO:0008898">
    <property type="term" value="F:S-adenosylmethionine-homocysteine S-methyltransferase activity"/>
    <property type="evidence" value="ECO:0007669"/>
    <property type="project" value="TreeGrafter"/>
</dbReference>
<dbReference type="EMBL" id="JAKKPZ010000002">
    <property type="protein sequence ID" value="KAI1725486.1"/>
    <property type="molecule type" value="Genomic_DNA"/>
</dbReference>
<dbReference type="PROSITE" id="PS50970">
    <property type="entry name" value="HCY"/>
    <property type="match status" value="1"/>
</dbReference>
<reference evidence="8" key="1">
    <citation type="submission" date="2022-01" db="EMBL/GenBank/DDBJ databases">
        <title>Genome Sequence Resource for Two Populations of Ditylenchus destructor, the Migratory Endoparasitic Phytonematode.</title>
        <authorList>
            <person name="Zhang H."/>
            <person name="Lin R."/>
            <person name="Xie B."/>
        </authorList>
    </citation>
    <scope>NUCLEOTIDE SEQUENCE</scope>
    <source>
        <strain evidence="8">BazhouSP</strain>
    </source>
</reference>
<evidence type="ECO:0000256" key="2">
    <source>
        <dbReference type="ARBA" id="ARBA00022679"/>
    </source>
</evidence>
<accession>A0AAD4NFK5</accession>
<dbReference type="Proteomes" id="UP001201812">
    <property type="component" value="Unassembled WGS sequence"/>
</dbReference>
<dbReference type="SUPFAM" id="SSF82282">
    <property type="entry name" value="Homocysteine S-methyltransferase"/>
    <property type="match status" value="1"/>
</dbReference>
<dbReference type="GO" id="GO:0032259">
    <property type="term" value="P:methylation"/>
    <property type="evidence" value="ECO:0007669"/>
    <property type="project" value="UniProtKB-KW"/>
</dbReference>
<evidence type="ECO:0000256" key="4">
    <source>
        <dbReference type="ARBA" id="ARBA00022833"/>
    </source>
</evidence>
<keyword evidence="4 6" id="KW-0862">Zinc</keyword>
<comment type="cofactor">
    <cofactor evidence="6">
        <name>Zn(2+)</name>
        <dbReference type="ChEBI" id="CHEBI:29105"/>
    </cofactor>
</comment>
<dbReference type="InterPro" id="IPR003726">
    <property type="entry name" value="HCY_dom"/>
</dbReference>
<proteinExistence type="predicted"/>
<sequence>MTVSYISPCGIHVLDGGFGSLLEELGYNVDNSELWSGGANIDSLDLKSVEIARDAIKSSRNPSTQLVGSIGPYATYLRDGSEYTGAYTKEPNFDPQIIVDYYLAQAKPLIEAGINCLVFETIPSLKEVVCVGKVLDQLDESVEAWIVVSCQDGSTTRSGDNFKDVVKLTTYMPKVTFVGINCASPLHITALLENAAATNVDQFDKQTNKMSHRKPYVLYPNSAEEYNTELRKFEGSPKIDMIAELIPEWYKLGARIFGGCCRVLPSHIQKIAAACRKLKKDIENNN</sequence>
<dbReference type="AlphaFoldDB" id="A0AAD4NFK5"/>
<dbReference type="InterPro" id="IPR051486">
    <property type="entry name" value="Hcy_S-methyltransferase"/>
</dbReference>